<proteinExistence type="predicted"/>
<evidence type="ECO:0000313" key="1">
    <source>
        <dbReference type="EMBL" id="WVZ11047.1"/>
    </source>
</evidence>
<dbReference type="EMBL" id="CP144696">
    <property type="protein sequence ID" value="WVZ11047.1"/>
    <property type="molecule type" value="Genomic_DNA"/>
</dbReference>
<dbReference type="AlphaFoldDB" id="A0AAQ3NM96"/>
<gene>
    <name evidence="1" type="ORF">V8G54_015577</name>
</gene>
<dbReference type="Proteomes" id="UP001374535">
    <property type="component" value="Chromosome 5"/>
</dbReference>
<sequence>MFWPWCFFKQEQYLITGHYGQRVCYGNSSIVFLILEFVYHLVKKIGSGCSRTTKATMLLWDHSGLVVFIREAMDVCYSISRKVCDDEDVSNWSLCSFLVSISIYFFQQGLTVCDKMWKQMLSYCWLYLSSPLMTGFGSSGWRSWESLGTIGFDICIVGPLTRFAVKTRLTLDVCWALEAMEVDLCLEWL</sequence>
<keyword evidence="2" id="KW-1185">Reference proteome</keyword>
<protein>
    <submittedName>
        <fullName evidence="1">Uncharacterized protein</fullName>
    </submittedName>
</protein>
<accession>A0AAQ3NM96</accession>
<name>A0AAQ3NM96_VIGMU</name>
<reference evidence="1 2" key="1">
    <citation type="journal article" date="2023" name="Life. Sci Alliance">
        <title>Evolutionary insights into 3D genome organization and epigenetic landscape of Vigna mungo.</title>
        <authorList>
            <person name="Junaid A."/>
            <person name="Singh B."/>
            <person name="Bhatia S."/>
        </authorList>
    </citation>
    <scope>NUCLEOTIDE SEQUENCE [LARGE SCALE GENOMIC DNA]</scope>
    <source>
        <strain evidence="1">Urdbean</strain>
    </source>
</reference>
<organism evidence="1 2">
    <name type="scientific">Vigna mungo</name>
    <name type="common">Black gram</name>
    <name type="synonym">Phaseolus mungo</name>
    <dbReference type="NCBI Taxonomy" id="3915"/>
    <lineage>
        <taxon>Eukaryota</taxon>
        <taxon>Viridiplantae</taxon>
        <taxon>Streptophyta</taxon>
        <taxon>Embryophyta</taxon>
        <taxon>Tracheophyta</taxon>
        <taxon>Spermatophyta</taxon>
        <taxon>Magnoliopsida</taxon>
        <taxon>eudicotyledons</taxon>
        <taxon>Gunneridae</taxon>
        <taxon>Pentapetalae</taxon>
        <taxon>rosids</taxon>
        <taxon>fabids</taxon>
        <taxon>Fabales</taxon>
        <taxon>Fabaceae</taxon>
        <taxon>Papilionoideae</taxon>
        <taxon>50 kb inversion clade</taxon>
        <taxon>NPAAA clade</taxon>
        <taxon>indigoferoid/millettioid clade</taxon>
        <taxon>Phaseoleae</taxon>
        <taxon>Vigna</taxon>
    </lineage>
</organism>
<evidence type="ECO:0000313" key="2">
    <source>
        <dbReference type="Proteomes" id="UP001374535"/>
    </source>
</evidence>